<dbReference type="Gene3D" id="3.40.50.11540">
    <property type="entry name" value="NADH-ubiquinone oxidoreductase 51kDa subunit"/>
    <property type="match status" value="1"/>
</dbReference>
<dbReference type="InterPro" id="IPR017054">
    <property type="entry name" value="PduS"/>
</dbReference>
<keyword evidence="2" id="KW-0004">4Fe-4S</keyword>
<feature type="domain" description="4Fe-4S ferredoxin-type" evidence="8">
    <location>
        <begin position="245"/>
        <end position="275"/>
    </location>
</feature>
<evidence type="ECO:0000259" key="8">
    <source>
        <dbReference type="PROSITE" id="PS51379"/>
    </source>
</evidence>
<dbReference type="SUPFAM" id="SSF142019">
    <property type="entry name" value="Nqo1 FMN-binding domain-like"/>
    <property type="match status" value="1"/>
</dbReference>
<accession>A0A928KR85</accession>
<evidence type="ECO:0000256" key="3">
    <source>
        <dbReference type="ARBA" id="ARBA00022723"/>
    </source>
</evidence>
<evidence type="ECO:0000256" key="7">
    <source>
        <dbReference type="ARBA" id="ARBA00023014"/>
    </source>
</evidence>
<keyword evidence="3" id="KW-0479">Metal-binding</keyword>
<dbReference type="InterPro" id="IPR026902">
    <property type="entry name" value="RnfC_N"/>
</dbReference>
<evidence type="ECO:0000256" key="6">
    <source>
        <dbReference type="ARBA" id="ARBA00023004"/>
    </source>
</evidence>
<dbReference type="EMBL" id="SVNY01000002">
    <property type="protein sequence ID" value="MBE6832714.1"/>
    <property type="molecule type" value="Genomic_DNA"/>
</dbReference>
<evidence type="ECO:0000313" key="9">
    <source>
        <dbReference type="EMBL" id="MBE6832714.1"/>
    </source>
</evidence>
<dbReference type="PANTHER" id="PTHR43034:SF2">
    <property type="entry name" value="ION-TRANSLOCATING OXIDOREDUCTASE COMPLEX SUBUNIT C"/>
    <property type="match status" value="1"/>
</dbReference>
<comment type="caution">
    <text evidence="9">The sequence shown here is derived from an EMBL/GenBank/DDBJ whole genome shotgun (WGS) entry which is preliminary data.</text>
</comment>
<dbReference type="SUPFAM" id="SSF142984">
    <property type="entry name" value="Nqo1 middle domain-like"/>
    <property type="match status" value="1"/>
</dbReference>
<dbReference type="Gene3D" id="1.10.1060.10">
    <property type="entry name" value="Alpha-helical ferredoxin"/>
    <property type="match status" value="1"/>
</dbReference>
<keyword evidence="7" id="KW-0411">Iron-sulfur</keyword>
<evidence type="ECO:0000256" key="5">
    <source>
        <dbReference type="ARBA" id="ARBA00022982"/>
    </source>
</evidence>
<dbReference type="InterPro" id="IPR017900">
    <property type="entry name" value="4Fe4S_Fe_S_CS"/>
</dbReference>
<proteinExistence type="predicted"/>
<reference evidence="9" key="1">
    <citation type="submission" date="2019-04" db="EMBL/GenBank/DDBJ databases">
        <title>Evolution of Biomass-Degrading Anaerobic Consortia Revealed by Metagenomics.</title>
        <authorList>
            <person name="Peng X."/>
        </authorList>
    </citation>
    <scope>NUCLEOTIDE SEQUENCE</scope>
    <source>
        <strain evidence="9">SIG551</strain>
    </source>
</reference>
<dbReference type="Pfam" id="PF13375">
    <property type="entry name" value="RnfC_N"/>
    <property type="match status" value="1"/>
</dbReference>
<evidence type="ECO:0000256" key="1">
    <source>
        <dbReference type="ARBA" id="ARBA00022448"/>
    </source>
</evidence>
<dbReference type="Pfam" id="PF01512">
    <property type="entry name" value="Complex1_51K"/>
    <property type="match status" value="1"/>
</dbReference>
<dbReference type="InterPro" id="IPR009051">
    <property type="entry name" value="Helical_ferredxn"/>
</dbReference>
<protein>
    <submittedName>
        <fullName evidence="9">Proton-conducting membrane transporter</fullName>
    </submittedName>
</protein>
<sequence>MDLIEAVKAAGVVGAGGAGFPTHVKLSAKAECFVVNGAECEPLIETDKYLMRTFPNQIVQAVGAVAAHVGAQRAVIALKKKYVKEIAALRQAIAASGAKIELFEMPSFYPAGDEQVLVRQVCGTSVPERGIPLDVGAVVDNVGTLLNIHDALRGIPVTEKYLSVVGEVERPVMRKAPLGTPLRECVGSAHPKITDYVVILGGPMMGRVVTDPAEIDHLTVTKTTGNLIVLSKEHYLARRAALPLGRIKTQAKSACVQCRMCTSLCPRYLIGHTIQPHLMMRNLFREELISDRDEYQKVFGQAANCCDCGVCEMFSCPMGLSPRKVNAYLKGRLREQGIQAPRNLSPKAREGSLYGKVPTDRLVARLGLSEYFHQHAGDDCAELFPEQVWISFRQHIGKPAVPAVQAGETVRKGDLLASAAQGLSANIHASIGGIVTQINEDGASIRRDREA</sequence>
<dbReference type="GO" id="GO:0009055">
    <property type="term" value="F:electron transfer activity"/>
    <property type="evidence" value="ECO:0007669"/>
    <property type="project" value="InterPro"/>
</dbReference>
<dbReference type="GO" id="GO:0016020">
    <property type="term" value="C:membrane"/>
    <property type="evidence" value="ECO:0007669"/>
    <property type="project" value="InterPro"/>
</dbReference>
<dbReference type="InterPro" id="IPR017896">
    <property type="entry name" value="4Fe4S_Fe-S-bd"/>
</dbReference>
<keyword evidence="1" id="KW-0813">Transport</keyword>
<dbReference type="GO" id="GO:0046872">
    <property type="term" value="F:metal ion binding"/>
    <property type="evidence" value="ECO:0007669"/>
    <property type="project" value="UniProtKB-KW"/>
</dbReference>
<dbReference type="PIRSF" id="PIRSF036408">
    <property type="entry name" value="PduS_prd"/>
    <property type="match status" value="1"/>
</dbReference>
<dbReference type="AlphaFoldDB" id="A0A928KR85"/>
<dbReference type="RefSeq" id="WP_020073347.1">
    <property type="nucleotide sequence ID" value="NZ_JBKWRC010000001.1"/>
</dbReference>
<organism evidence="9 10">
    <name type="scientific">Faecalispora sporosphaeroides</name>
    <dbReference type="NCBI Taxonomy" id="1549"/>
    <lineage>
        <taxon>Bacteria</taxon>
        <taxon>Bacillati</taxon>
        <taxon>Bacillota</taxon>
        <taxon>Clostridia</taxon>
        <taxon>Eubacteriales</taxon>
        <taxon>Oscillospiraceae</taxon>
        <taxon>Faecalispora</taxon>
    </lineage>
</organism>
<evidence type="ECO:0000313" key="10">
    <source>
        <dbReference type="Proteomes" id="UP000754750"/>
    </source>
</evidence>
<evidence type="ECO:0000256" key="4">
    <source>
        <dbReference type="ARBA" id="ARBA00022737"/>
    </source>
</evidence>
<gene>
    <name evidence="9" type="ORF">E7512_03895</name>
</gene>
<keyword evidence="4" id="KW-0677">Repeat</keyword>
<keyword evidence="6" id="KW-0408">Iron</keyword>
<dbReference type="Proteomes" id="UP000754750">
    <property type="component" value="Unassembled WGS sequence"/>
</dbReference>
<dbReference type="PANTHER" id="PTHR43034">
    <property type="entry name" value="ION-TRANSLOCATING OXIDOREDUCTASE COMPLEX SUBUNIT C"/>
    <property type="match status" value="1"/>
</dbReference>
<dbReference type="InterPro" id="IPR011538">
    <property type="entry name" value="Nuo51_FMN-bd"/>
</dbReference>
<dbReference type="PROSITE" id="PS00198">
    <property type="entry name" value="4FE4S_FER_1"/>
    <property type="match status" value="1"/>
</dbReference>
<dbReference type="InterPro" id="IPR010208">
    <property type="entry name" value="Ion_transpt_RnfC/RsxC"/>
</dbReference>
<dbReference type="SUPFAM" id="SSF46548">
    <property type="entry name" value="alpha-helical ferredoxin"/>
    <property type="match status" value="1"/>
</dbReference>
<dbReference type="Pfam" id="PF13534">
    <property type="entry name" value="Fer4_17"/>
    <property type="match status" value="1"/>
</dbReference>
<dbReference type="PROSITE" id="PS51379">
    <property type="entry name" value="4FE4S_FER_2"/>
    <property type="match status" value="1"/>
</dbReference>
<evidence type="ECO:0000256" key="2">
    <source>
        <dbReference type="ARBA" id="ARBA00022485"/>
    </source>
</evidence>
<name>A0A928KR85_9FIRM</name>
<keyword evidence="5" id="KW-0249">Electron transport</keyword>
<dbReference type="InterPro" id="IPR037225">
    <property type="entry name" value="Nuo51_FMN-bd_sf"/>
</dbReference>
<dbReference type="GO" id="GO:0051539">
    <property type="term" value="F:4 iron, 4 sulfur cluster binding"/>
    <property type="evidence" value="ECO:0007669"/>
    <property type="project" value="UniProtKB-KW"/>
</dbReference>